<protein>
    <submittedName>
        <fullName evidence="1">Uncharacterized protein</fullName>
    </submittedName>
</protein>
<sequence length="88" mass="9893">MISIDYITLTAGNYGTGKGSFSRKRFYMIGAGFIKSLLGIKISEVENIEVKDKSTEDAILAVYFKNGKKFYSSPIYQLIQKLGQTMKH</sequence>
<proteinExistence type="predicted"/>
<dbReference type="Proteomes" id="UP000273143">
    <property type="component" value="Chromosome"/>
</dbReference>
<dbReference type="EMBL" id="CP029822">
    <property type="protein sequence ID" value="AZS50862.1"/>
    <property type="molecule type" value="Genomic_DNA"/>
</dbReference>
<keyword evidence="2" id="KW-1185">Reference proteome</keyword>
<reference evidence="2" key="1">
    <citation type="submission" date="2018-06" db="EMBL/GenBank/DDBJ databases">
        <title>Complete genome of Pseudomonas insecticola strain QZS01.</title>
        <authorList>
            <person name="Wang J."/>
            <person name="Su Q."/>
        </authorList>
    </citation>
    <scope>NUCLEOTIDE SEQUENCE [LARGE SCALE GENOMIC DNA]</scope>
    <source>
        <strain evidence="2">QZS01</strain>
    </source>
</reference>
<organism evidence="1 2">
    <name type="scientific">Entomomonas moraniae</name>
    <dbReference type="NCBI Taxonomy" id="2213226"/>
    <lineage>
        <taxon>Bacteria</taxon>
        <taxon>Pseudomonadati</taxon>
        <taxon>Pseudomonadota</taxon>
        <taxon>Gammaproteobacteria</taxon>
        <taxon>Pseudomonadales</taxon>
        <taxon>Pseudomonadaceae</taxon>
        <taxon>Entomomonas</taxon>
    </lineage>
</organism>
<dbReference type="AlphaFoldDB" id="A0A3Q9JJD6"/>
<accession>A0A3Q9JJD6</accession>
<evidence type="ECO:0000313" key="2">
    <source>
        <dbReference type="Proteomes" id="UP000273143"/>
    </source>
</evidence>
<gene>
    <name evidence="1" type="ORF">DM558_08735</name>
</gene>
<name>A0A3Q9JJD6_9GAMM</name>
<dbReference type="RefSeq" id="WP_127163510.1">
    <property type="nucleotide sequence ID" value="NZ_CP029822.1"/>
</dbReference>
<evidence type="ECO:0000313" key="1">
    <source>
        <dbReference type="EMBL" id="AZS50862.1"/>
    </source>
</evidence>
<dbReference type="KEGG" id="emo:DM558_08735"/>